<proteinExistence type="predicted"/>
<evidence type="ECO:0000313" key="2">
    <source>
        <dbReference type="Proteomes" id="UP000442695"/>
    </source>
</evidence>
<protein>
    <submittedName>
        <fullName evidence="1">Uncharacterized protein</fullName>
    </submittedName>
</protein>
<organism evidence="1 2">
    <name type="scientific">Pseudomonas putida</name>
    <name type="common">Arthrobacter siderocapsulatus</name>
    <dbReference type="NCBI Taxonomy" id="303"/>
    <lineage>
        <taxon>Bacteria</taxon>
        <taxon>Pseudomonadati</taxon>
        <taxon>Pseudomonadota</taxon>
        <taxon>Gammaproteobacteria</taxon>
        <taxon>Pseudomonadales</taxon>
        <taxon>Pseudomonadaceae</taxon>
        <taxon>Pseudomonas</taxon>
    </lineage>
</organism>
<name>A0A7V8EK53_PSEPU</name>
<evidence type="ECO:0000313" key="1">
    <source>
        <dbReference type="EMBL" id="KAF0255682.1"/>
    </source>
</evidence>
<sequence length="184" mass="19976">MATAAEKDAIQRRDEALEIAERFGNVRGSHHQAWVIDQMCRVLLGDEYNSWVAETAASREPASWDTGIAPDFDVADSDGTGCSSATTAAGRAVVLSATSTAMAKDRTVHLAQCVAIKGQPGCTCRKIEGAVMREQLKTVFDLIPQQPQRQDSTSQQLLDLHAFADRLGLYDAADLIKTIASRRQ</sequence>
<dbReference type="EMBL" id="WOWR01000005">
    <property type="protein sequence ID" value="KAF0255682.1"/>
    <property type="molecule type" value="Genomic_DNA"/>
</dbReference>
<dbReference type="RefSeq" id="WP_156858575.1">
    <property type="nucleotide sequence ID" value="NZ_WOWR01000005.1"/>
</dbReference>
<accession>A0A7V8EK53</accession>
<dbReference type="Proteomes" id="UP000442695">
    <property type="component" value="Unassembled WGS sequence"/>
</dbReference>
<dbReference type="AlphaFoldDB" id="A0A7V8EK53"/>
<reference evidence="1 2" key="1">
    <citation type="submission" date="2019-12" db="EMBL/GenBank/DDBJ databases">
        <authorList>
            <person name="Woiski C."/>
        </authorList>
    </citation>
    <scope>NUCLEOTIDE SEQUENCE [LARGE SCALE GENOMIC DNA]</scope>
    <source>
        <strain evidence="1 2">BOE100</strain>
    </source>
</reference>
<gene>
    <name evidence="1" type="ORF">GN299_06215</name>
</gene>
<comment type="caution">
    <text evidence="1">The sequence shown here is derived from an EMBL/GenBank/DDBJ whole genome shotgun (WGS) entry which is preliminary data.</text>
</comment>